<comment type="caution">
    <text evidence="1">The sequence shown here is derived from an EMBL/GenBank/DDBJ whole genome shotgun (WGS) entry which is preliminary data.</text>
</comment>
<name>A0A256IMC8_9EURY</name>
<dbReference type="SUPFAM" id="SSF48371">
    <property type="entry name" value="ARM repeat"/>
    <property type="match status" value="1"/>
</dbReference>
<protein>
    <recommendedName>
        <fullName evidence="3">HEAT repeat domain-containing protein</fullName>
    </recommendedName>
</protein>
<reference evidence="1 2" key="1">
    <citation type="journal article" date="2014" name="Front. Microbiol.">
        <title>Population and genomic analysis of the genus Halorubrum.</title>
        <authorList>
            <person name="Fullmer M.S."/>
            <person name="Soucy S.M."/>
            <person name="Swithers K.S."/>
            <person name="Makkay A.M."/>
            <person name="Wheeler R."/>
            <person name="Ventosa A."/>
            <person name="Gogarten J.P."/>
            <person name="Papke R.T."/>
        </authorList>
    </citation>
    <scope>NUCLEOTIDE SEQUENCE [LARGE SCALE GENOMIC DNA]</scope>
    <source>
        <strain evidence="1 2">Cb34</strain>
    </source>
</reference>
<proteinExistence type="predicted"/>
<dbReference type="Proteomes" id="UP000216308">
    <property type="component" value="Unassembled WGS sequence"/>
</dbReference>
<keyword evidence="2" id="KW-1185">Reference proteome</keyword>
<dbReference type="OrthoDB" id="350947at2157"/>
<accession>A0A256IMC8</accession>
<evidence type="ECO:0000313" key="1">
    <source>
        <dbReference type="EMBL" id="OYR57322.1"/>
    </source>
</evidence>
<dbReference type="EMBL" id="NHPJ01000064">
    <property type="protein sequence ID" value="OYR57322.1"/>
    <property type="molecule type" value="Genomic_DNA"/>
</dbReference>
<evidence type="ECO:0000313" key="2">
    <source>
        <dbReference type="Proteomes" id="UP000216308"/>
    </source>
</evidence>
<sequence length="248" mass="25962">MTANLTARQQRALDMADAAPADATDDNLDALLELTRHDDSAVRADAAQGVEMVAKEHPDLVADRLPDVIGLLHNPSVDVRTFGQDVVGILGSERPGLLAGTTAVRHLAQGLTDENEFVRAGAATRLGIVGEAAPDLLSDAAVLDALVAKAEGDTYTEARAQAVESLEAAANADPSLIDDRTVERLRTVIERDDVGGRVETAVEGIETAWRNRAASAGDGAGTEFCPACGAELDADPVPNFCRNCGQEL</sequence>
<dbReference type="AlphaFoldDB" id="A0A256IMC8"/>
<dbReference type="InterPro" id="IPR011989">
    <property type="entry name" value="ARM-like"/>
</dbReference>
<dbReference type="Gene3D" id="1.25.10.10">
    <property type="entry name" value="Leucine-rich Repeat Variant"/>
    <property type="match status" value="1"/>
</dbReference>
<dbReference type="RefSeq" id="WP_094531163.1">
    <property type="nucleotide sequence ID" value="NZ_NHPJ01000064.1"/>
</dbReference>
<gene>
    <name evidence="1" type="ORF">DJ70_06260</name>
</gene>
<evidence type="ECO:0008006" key="3">
    <source>
        <dbReference type="Google" id="ProtNLM"/>
    </source>
</evidence>
<dbReference type="InterPro" id="IPR016024">
    <property type="entry name" value="ARM-type_fold"/>
</dbReference>
<organism evidence="1 2">
    <name type="scientific">Halorubrum halodurans</name>
    <dbReference type="NCBI Taxonomy" id="1383851"/>
    <lineage>
        <taxon>Archaea</taxon>
        <taxon>Methanobacteriati</taxon>
        <taxon>Methanobacteriota</taxon>
        <taxon>Stenosarchaea group</taxon>
        <taxon>Halobacteria</taxon>
        <taxon>Halobacteriales</taxon>
        <taxon>Haloferacaceae</taxon>
        <taxon>Halorubrum</taxon>
    </lineage>
</organism>